<name>A0A0B2URD3_TOXCA</name>
<organism evidence="2 3">
    <name type="scientific">Toxocara canis</name>
    <name type="common">Canine roundworm</name>
    <dbReference type="NCBI Taxonomy" id="6265"/>
    <lineage>
        <taxon>Eukaryota</taxon>
        <taxon>Metazoa</taxon>
        <taxon>Ecdysozoa</taxon>
        <taxon>Nematoda</taxon>
        <taxon>Chromadorea</taxon>
        <taxon>Rhabditida</taxon>
        <taxon>Spirurina</taxon>
        <taxon>Ascaridomorpha</taxon>
        <taxon>Ascaridoidea</taxon>
        <taxon>Toxocaridae</taxon>
        <taxon>Toxocara</taxon>
    </lineage>
</organism>
<keyword evidence="3" id="KW-1185">Reference proteome</keyword>
<dbReference type="AlphaFoldDB" id="A0A0B2URD3"/>
<feature type="compositionally biased region" description="Low complexity" evidence="1">
    <location>
        <begin position="54"/>
        <end position="73"/>
    </location>
</feature>
<feature type="region of interest" description="Disordered" evidence="1">
    <location>
        <begin position="1"/>
        <end position="93"/>
    </location>
</feature>
<accession>A0A0B2URD3</accession>
<comment type="caution">
    <text evidence="2">The sequence shown here is derived from an EMBL/GenBank/DDBJ whole genome shotgun (WGS) entry which is preliminary data.</text>
</comment>
<gene>
    <name evidence="2" type="ORF">Tcan_02231</name>
</gene>
<feature type="compositionally biased region" description="Polar residues" evidence="1">
    <location>
        <begin position="74"/>
        <end position="93"/>
    </location>
</feature>
<protein>
    <submittedName>
        <fullName evidence="2">Uncharacterized protein</fullName>
    </submittedName>
</protein>
<reference evidence="2 3" key="1">
    <citation type="submission" date="2014-11" db="EMBL/GenBank/DDBJ databases">
        <title>Genetic blueprint of the zoonotic pathogen Toxocara canis.</title>
        <authorList>
            <person name="Zhu X.-Q."/>
            <person name="Korhonen P.K."/>
            <person name="Cai H."/>
            <person name="Young N.D."/>
            <person name="Nejsum P."/>
            <person name="von Samson-Himmelstjerna G."/>
            <person name="Boag P.R."/>
            <person name="Tan P."/>
            <person name="Li Q."/>
            <person name="Min J."/>
            <person name="Yang Y."/>
            <person name="Wang X."/>
            <person name="Fang X."/>
            <person name="Hall R.S."/>
            <person name="Hofmann A."/>
            <person name="Sternberg P.W."/>
            <person name="Jex A.R."/>
            <person name="Gasser R.B."/>
        </authorList>
    </citation>
    <scope>NUCLEOTIDE SEQUENCE [LARGE SCALE GENOMIC DNA]</scope>
    <source>
        <strain evidence="2">PN_DK_2014</strain>
    </source>
</reference>
<sequence>MVVASIMQQQPQQQSQSSSQPLQASPQHCNGQSTLEREDDSDRQDTPTPQLAFPPTTNATTDTPPTSRSPSESVANNASNGGEDNRQDTTPNRTISELSDSAVNDSNNGQHSQTCTAAGVEVRLVDKFWLFLKIILKENQGRTVFLFICHHNTTIPSYWPCYYPSVSDPSL</sequence>
<feature type="compositionally biased region" description="Low complexity" evidence="1">
    <location>
        <begin position="8"/>
        <end position="27"/>
    </location>
</feature>
<evidence type="ECO:0000256" key="1">
    <source>
        <dbReference type="SAM" id="MobiDB-lite"/>
    </source>
</evidence>
<evidence type="ECO:0000313" key="3">
    <source>
        <dbReference type="Proteomes" id="UP000031036"/>
    </source>
</evidence>
<dbReference type="EMBL" id="JPKZ01022107">
    <property type="protein sequence ID" value="KHN71480.1"/>
    <property type="molecule type" value="Genomic_DNA"/>
</dbReference>
<dbReference type="Proteomes" id="UP000031036">
    <property type="component" value="Unassembled WGS sequence"/>
</dbReference>
<proteinExistence type="predicted"/>
<evidence type="ECO:0000313" key="2">
    <source>
        <dbReference type="EMBL" id="KHN71480.1"/>
    </source>
</evidence>